<evidence type="ECO:0000313" key="2">
    <source>
        <dbReference type="Proteomes" id="UP000315971"/>
    </source>
</evidence>
<gene>
    <name evidence="1" type="ORF">SAMN06265350_1105</name>
</gene>
<accession>A0A521E0M5</accession>
<dbReference type="RefSeq" id="WP_142604490.1">
    <property type="nucleotide sequence ID" value="NZ_FXSZ01000010.1"/>
</dbReference>
<organism evidence="1 2">
    <name type="scientific">Solitalea koreensis</name>
    <dbReference type="NCBI Taxonomy" id="543615"/>
    <lineage>
        <taxon>Bacteria</taxon>
        <taxon>Pseudomonadati</taxon>
        <taxon>Bacteroidota</taxon>
        <taxon>Sphingobacteriia</taxon>
        <taxon>Sphingobacteriales</taxon>
        <taxon>Sphingobacteriaceae</taxon>
        <taxon>Solitalea</taxon>
    </lineage>
</organism>
<dbReference type="EMBL" id="FXSZ01000010">
    <property type="protein sequence ID" value="SMO77517.1"/>
    <property type="molecule type" value="Genomic_DNA"/>
</dbReference>
<sequence>MEFNIVNGKLIGIQWYDNSKSKESSYSQDHKRLPEFIYSSINWKLVPDLGDKEINVATSFSADSTGRIDSAIILRGSKNQFKADKIFEDEALRVIKLIPEWDVYYRKGKHIRQSWMFVVRFSEDSRKKYSLTEEEKIKIPSE</sequence>
<dbReference type="Proteomes" id="UP000315971">
    <property type="component" value="Unassembled WGS sequence"/>
</dbReference>
<dbReference type="OrthoDB" id="649093at2"/>
<name>A0A521E0M5_9SPHI</name>
<evidence type="ECO:0000313" key="1">
    <source>
        <dbReference type="EMBL" id="SMO77517.1"/>
    </source>
</evidence>
<evidence type="ECO:0008006" key="3">
    <source>
        <dbReference type="Google" id="ProtNLM"/>
    </source>
</evidence>
<protein>
    <recommendedName>
        <fullName evidence="3">TonB protein C-terminal</fullName>
    </recommendedName>
</protein>
<keyword evidence="2" id="KW-1185">Reference proteome</keyword>
<proteinExistence type="predicted"/>
<reference evidence="1 2" key="1">
    <citation type="submission" date="2017-05" db="EMBL/GenBank/DDBJ databases">
        <authorList>
            <person name="Varghese N."/>
            <person name="Submissions S."/>
        </authorList>
    </citation>
    <scope>NUCLEOTIDE SEQUENCE [LARGE SCALE GENOMIC DNA]</scope>
    <source>
        <strain evidence="1 2">DSM 21342</strain>
    </source>
</reference>
<dbReference type="AlphaFoldDB" id="A0A521E0M5"/>